<sequence length="73" mass="8042">MRDNGTLASILMTEFENQVNGEVQHSHNWFKPDKTAAASDTLKSTPITFLKPVLAMLAYGPNILFSKTCLTDA</sequence>
<evidence type="ECO:0000313" key="1">
    <source>
        <dbReference type="EMBL" id="KZS86292.1"/>
    </source>
</evidence>
<dbReference type="Proteomes" id="UP000076722">
    <property type="component" value="Unassembled WGS sequence"/>
</dbReference>
<proteinExistence type="predicted"/>
<protein>
    <submittedName>
        <fullName evidence="1">Uncharacterized protein</fullName>
    </submittedName>
</protein>
<evidence type="ECO:0000313" key="2">
    <source>
        <dbReference type="Proteomes" id="UP000076722"/>
    </source>
</evidence>
<gene>
    <name evidence="1" type="ORF">SISNIDRAFT_492099</name>
</gene>
<organism evidence="1 2">
    <name type="scientific">Sistotremastrum niveocremeum HHB9708</name>
    <dbReference type="NCBI Taxonomy" id="1314777"/>
    <lineage>
        <taxon>Eukaryota</taxon>
        <taxon>Fungi</taxon>
        <taxon>Dikarya</taxon>
        <taxon>Basidiomycota</taxon>
        <taxon>Agaricomycotina</taxon>
        <taxon>Agaricomycetes</taxon>
        <taxon>Sistotremastrales</taxon>
        <taxon>Sistotremastraceae</taxon>
        <taxon>Sertulicium</taxon>
        <taxon>Sertulicium niveocremeum</taxon>
    </lineage>
</organism>
<reference evidence="1 2" key="1">
    <citation type="journal article" date="2016" name="Mol. Biol. Evol.">
        <title>Comparative Genomics of Early-Diverging Mushroom-Forming Fungi Provides Insights into the Origins of Lignocellulose Decay Capabilities.</title>
        <authorList>
            <person name="Nagy L.G."/>
            <person name="Riley R."/>
            <person name="Tritt A."/>
            <person name="Adam C."/>
            <person name="Daum C."/>
            <person name="Floudas D."/>
            <person name="Sun H."/>
            <person name="Yadav J.S."/>
            <person name="Pangilinan J."/>
            <person name="Larsson K.H."/>
            <person name="Matsuura K."/>
            <person name="Barry K."/>
            <person name="Labutti K."/>
            <person name="Kuo R."/>
            <person name="Ohm R.A."/>
            <person name="Bhattacharya S.S."/>
            <person name="Shirouzu T."/>
            <person name="Yoshinaga Y."/>
            <person name="Martin F.M."/>
            <person name="Grigoriev I.V."/>
            <person name="Hibbett D.S."/>
        </authorList>
    </citation>
    <scope>NUCLEOTIDE SEQUENCE [LARGE SCALE GENOMIC DNA]</scope>
    <source>
        <strain evidence="1 2">HHB9708</strain>
    </source>
</reference>
<accession>A0A164M2M0</accession>
<dbReference type="AlphaFoldDB" id="A0A164M2M0"/>
<name>A0A164M2M0_9AGAM</name>
<dbReference type="EMBL" id="KV419588">
    <property type="protein sequence ID" value="KZS86292.1"/>
    <property type="molecule type" value="Genomic_DNA"/>
</dbReference>
<keyword evidence="2" id="KW-1185">Reference proteome</keyword>